<evidence type="ECO:0000313" key="2">
    <source>
        <dbReference type="Proteomes" id="UP000707071"/>
    </source>
</evidence>
<name>A0A9P7QL38_9HYPO</name>
<comment type="caution">
    <text evidence="1">The sequence shown here is derived from an EMBL/GenBank/DDBJ whole genome shotgun (WGS) entry which is preliminary data.</text>
</comment>
<gene>
    <name evidence="1" type="ORF">E4U09_000169</name>
</gene>
<dbReference type="AlphaFoldDB" id="A0A9P7QL38"/>
<protein>
    <submittedName>
        <fullName evidence="1">Uncharacterized protein</fullName>
    </submittedName>
</protein>
<proteinExistence type="predicted"/>
<accession>A0A9P7QL38</accession>
<dbReference type="EMBL" id="SRRH01000102">
    <property type="protein sequence ID" value="KAG6299152.1"/>
    <property type="molecule type" value="Genomic_DNA"/>
</dbReference>
<sequence length="76" mass="8716">MAEAPDGGDQQHLPDVLYCMTPPGTGRKTSFIWHMQTNIAHDDARARLQNRGSMEIWEGASERMNLSDWDTQKRKE</sequence>
<evidence type="ECO:0000313" key="1">
    <source>
        <dbReference type="EMBL" id="KAG6299152.1"/>
    </source>
</evidence>
<organism evidence="1 2">
    <name type="scientific">Claviceps aff. purpurea</name>
    <dbReference type="NCBI Taxonomy" id="1967640"/>
    <lineage>
        <taxon>Eukaryota</taxon>
        <taxon>Fungi</taxon>
        <taxon>Dikarya</taxon>
        <taxon>Ascomycota</taxon>
        <taxon>Pezizomycotina</taxon>
        <taxon>Sordariomycetes</taxon>
        <taxon>Hypocreomycetidae</taxon>
        <taxon>Hypocreales</taxon>
        <taxon>Clavicipitaceae</taxon>
        <taxon>Claviceps</taxon>
    </lineage>
</organism>
<keyword evidence="2" id="KW-1185">Reference proteome</keyword>
<reference evidence="1 2" key="1">
    <citation type="journal article" date="2020" name="bioRxiv">
        <title>Whole genome comparisons of ergot fungi reveals the divergence and evolution of species within the genus Claviceps are the result of varying mechanisms driving genome evolution and host range expansion.</title>
        <authorList>
            <person name="Wyka S.A."/>
            <person name="Mondo S.J."/>
            <person name="Liu M."/>
            <person name="Dettman J."/>
            <person name="Nalam V."/>
            <person name="Broders K.D."/>
        </authorList>
    </citation>
    <scope>NUCLEOTIDE SEQUENCE [LARGE SCALE GENOMIC DNA]</scope>
    <source>
        <strain evidence="1 2">Clav52</strain>
    </source>
</reference>
<dbReference type="Proteomes" id="UP000707071">
    <property type="component" value="Unassembled WGS sequence"/>
</dbReference>